<dbReference type="SUPFAM" id="SSF51735">
    <property type="entry name" value="NAD(P)-binding Rossmann-fold domains"/>
    <property type="match status" value="1"/>
</dbReference>
<dbReference type="InterPro" id="IPR016040">
    <property type="entry name" value="NAD(P)-bd_dom"/>
</dbReference>
<comment type="caution">
    <text evidence="2">The sequence shown here is derived from an EMBL/GenBank/DDBJ whole genome shotgun (WGS) entry which is preliminary data.</text>
</comment>
<feature type="domain" description="NAD(P)-binding" evidence="1">
    <location>
        <begin position="8"/>
        <end position="158"/>
    </location>
</feature>
<evidence type="ECO:0000259" key="1">
    <source>
        <dbReference type="Pfam" id="PF13460"/>
    </source>
</evidence>
<evidence type="ECO:0000313" key="3">
    <source>
        <dbReference type="Proteomes" id="UP000277864"/>
    </source>
</evidence>
<dbReference type="InterPro" id="IPR051207">
    <property type="entry name" value="ComplexI_NDUFA9_subunit"/>
</dbReference>
<dbReference type="RefSeq" id="WP_125942872.1">
    <property type="nucleotide sequence ID" value="NZ_PXZH01000001.1"/>
</dbReference>
<keyword evidence="3" id="KW-1185">Reference proteome</keyword>
<dbReference type="PANTHER" id="PTHR12126:SF16">
    <property type="entry name" value="MIOREX COMPLEX COMPONENT 2"/>
    <property type="match status" value="1"/>
</dbReference>
<dbReference type="OrthoDB" id="2216847at2"/>
<dbReference type="Proteomes" id="UP000277864">
    <property type="component" value="Unassembled WGS sequence"/>
</dbReference>
<sequence>MGSLLIFGGSGFLGQQIIQEGIKQGHHFISVSRSGNQHVASQLKFHPQVSWVEEDILLHNQWEQYLPHIHGVINLIGLLKENPNKHRTYETYITHPNHIIVQALKNYPNIPYVFLSAYGTGPFISQRYLLNKRHAELEIKKELNHYTILRPGMVTGRQRPSSIFLGSLIKVLAFIPTKNNRFREVYPTSIHKVTTLCLEYVQKTGHYTLNLIPKNYQN</sequence>
<organism evidence="2 3">
    <name type="scientific">Vagococcus humatus</name>
    <dbReference type="NCBI Taxonomy" id="1889241"/>
    <lineage>
        <taxon>Bacteria</taxon>
        <taxon>Bacillati</taxon>
        <taxon>Bacillota</taxon>
        <taxon>Bacilli</taxon>
        <taxon>Lactobacillales</taxon>
        <taxon>Enterococcaceae</taxon>
        <taxon>Vagococcus</taxon>
    </lineage>
</organism>
<dbReference type="AlphaFoldDB" id="A0A429Z973"/>
<evidence type="ECO:0000313" key="2">
    <source>
        <dbReference type="EMBL" id="RST90259.1"/>
    </source>
</evidence>
<accession>A0A429Z973</accession>
<dbReference type="GO" id="GO:0044877">
    <property type="term" value="F:protein-containing complex binding"/>
    <property type="evidence" value="ECO:0007669"/>
    <property type="project" value="TreeGrafter"/>
</dbReference>
<proteinExistence type="predicted"/>
<dbReference type="InterPro" id="IPR036291">
    <property type="entry name" value="NAD(P)-bd_dom_sf"/>
</dbReference>
<name>A0A429Z973_9ENTE</name>
<dbReference type="PANTHER" id="PTHR12126">
    <property type="entry name" value="NADH-UBIQUINONE OXIDOREDUCTASE 39 KDA SUBUNIT-RELATED"/>
    <property type="match status" value="1"/>
</dbReference>
<dbReference type="Gene3D" id="3.40.50.720">
    <property type="entry name" value="NAD(P)-binding Rossmann-like Domain"/>
    <property type="match status" value="1"/>
</dbReference>
<gene>
    <name evidence="2" type="ORF">C7P63_04070</name>
</gene>
<protein>
    <recommendedName>
        <fullName evidence="1">NAD(P)-binding domain-containing protein</fullName>
    </recommendedName>
</protein>
<dbReference type="Pfam" id="PF13460">
    <property type="entry name" value="NAD_binding_10"/>
    <property type="match status" value="1"/>
</dbReference>
<reference evidence="2 3" key="1">
    <citation type="submission" date="2018-03" db="EMBL/GenBank/DDBJ databases">
        <authorList>
            <person name="Gulvik C.A."/>
        </authorList>
    </citation>
    <scope>NUCLEOTIDE SEQUENCE [LARGE SCALE GENOMIC DNA]</scope>
    <source>
        <strain evidence="2 3">JCM 31581</strain>
    </source>
</reference>
<dbReference type="EMBL" id="PXZH01000001">
    <property type="protein sequence ID" value="RST90259.1"/>
    <property type="molecule type" value="Genomic_DNA"/>
</dbReference>